<dbReference type="Proteomes" id="UP000012065">
    <property type="component" value="Unassembled WGS sequence"/>
</dbReference>
<dbReference type="EMBL" id="CAOJ01005321">
    <property type="protein sequence ID" value="CCO29709.1"/>
    <property type="molecule type" value="Genomic_DNA"/>
</dbReference>
<organism evidence="4 5">
    <name type="scientific">Thanatephorus cucumeris (strain AG1-IB / isolate 7/3/14)</name>
    <name type="common">Lettuce bottom rot fungus</name>
    <name type="synonym">Rhizoctonia solani</name>
    <dbReference type="NCBI Taxonomy" id="1108050"/>
    <lineage>
        <taxon>Eukaryota</taxon>
        <taxon>Fungi</taxon>
        <taxon>Dikarya</taxon>
        <taxon>Basidiomycota</taxon>
        <taxon>Agaricomycotina</taxon>
        <taxon>Agaricomycetes</taxon>
        <taxon>Cantharellales</taxon>
        <taxon>Ceratobasidiaceae</taxon>
        <taxon>Rhizoctonia</taxon>
        <taxon>Rhizoctonia solani AG-1</taxon>
    </lineage>
</organism>
<dbReference type="CDD" id="cd06257">
    <property type="entry name" value="DnaJ"/>
    <property type="match status" value="1"/>
</dbReference>
<dbReference type="PRINTS" id="PR00625">
    <property type="entry name" value="JDOMAIN"/>
</dbReference>
<dbReference type="PANTHER" id="PTHR44924:SF1">
    <property type="entry name" value="DNAJ SUBFAMILY A MEMBER 2"/>
    <property type="match status" value="1"/>
</dbReference>
<evidence type="ECO:0000313" key="5">
    <source>
        <dbReference type="Proteomes" id="UP000012065"/>
    </source>
</evidence>
<keyword evidence="1" id="KW-0175">Coiled coil</keyword>
<dbReference type="InterPro" id="IPR018253">
    <property type="entry name" value="DnaJ_domain_CS"/>
</dbReference>
<dbReference type="PANTHER" id="PTHR44924">
    <property type="entry name" value="DNAJ SUBFAMILY A MEMBER 2"/>
    <property type="match status" value="1"/>
</dbReference>
<dbReference type="Pfam" id="PF00226">
    <property type="entry name" value="DnaJ"/>
    <property type="match status" value="1"/>
</dbReference>
<feature type="domain" description="J" evidence="3">
    <location>
        <begin position="222"/>
        <end position="287"/>
    </location>
</feature>
<dbReference type="Gene3D" id="1.10.287.110">
    <property type="entry name" value="DnaJ domain"/>
    <property type="match status" value="1"/>
</dbReference>
<accession>M5BR66</accession>
<evidence type="ECO:0000313" key="4">
    <source>
        <dbReference type="EMBL" id="CCO29709.1"/>
    </source>
</evidence>
<dbReference type="SMART" id="SM00271">
    <property type="entry name" value="DnaJ"/>
    <property type="match status" value="1"/>
</dbReference>
<gene>
    <name evidence="4" type="ORF">BN14_03727</name>
</gene>
<sequence>MLCISDESPSPFPEDRTRLSTATHHSSAATKEDITSLRLFIQREFEQLKTQKSPTPAHPPVEVPKEAFTDALRAELAVQLSKITVLEEETRKLRSEKQELRTALDRAENLPGLQAELNTANQELKRVYVERQGLWDERSALWKERNDLWKERADLWSERQSLWDERGKLWNERDDLGTLRDELIAKVQALEISGSSKRASGAGTPQPRKRKIGTQERPLETAYYEILGVEVTATSDEIKKAYRRLAIKHHPDKNRDDPSAEETFKQISIAYQVLSDPELRKKYNEFGPKEGTPDAGFVR</sequence>
<feature type="region of interest" description="Disordered" evidence="2">
    <location>
        <begin position="194"/>
        <end position="215"/>
    </location>
</feature>
<comment type="caution">
    <text evidence="4">The sequence shown here is derived from an EMBL/GenBank/DDBJ whole genome shotgun (WGS) entry which is preliminary data.</text>
</comment>
<dbReference type="InterPro" id="IPR001623">
    <property type="entry name" value="DnaJ_domain"/>
</dbReference>
<dbReference type="AlphaFoldDB" id="M5BR66"/>
<dbReference type="PROSITE" id="PS00636">
    <property type="entry name" value="DNAJ_1"/>
    <property type="match status" value="1"/>
</dbReference>
<name>M5BR66_THACB</name>
<reference evidence="4 5" key="1">
    <citation type="journal article" date="2013" name="J. Biotechnol.">
        <title>Establishment and interpretation of the genome sequence of the phytopathogenic fungus Rhizoctonia solani AG1-IB isolate 7/3/14.</title>
        <authorList>
            <person name="Wibberg D.W."/>
            <person name="Jelonek L.J."/>
            <person name="Rupp O.R."/>
            <person name="Hennig M.H."/>
            <person name="Eikmeyer F.E."/>
            <person name="Goesmann A.G."/>
            <person name="Hartmann A.H."/>
            <person name="Borriss R.B."/>
            <person name="Grosch R.G."/>
            <person name="Puehler A.P."/>
            <person name="Schlueter A.S."/>
        </authorList>
    </citation>
    <scope>NUCLEOTIDE SEQUENCE [LARGE SCALE GENOMIC DNA]</scope>
    <source>
        <strain evidence="5">AG1-IB / isolate 7/3/14</strain>
    </source>
</reference>
<proteinExistence type="predicted"/>
<feature type="coiled-coil region" evidence="1">
    <location>
        <begin position="83"/>
        <end position="110"/>
    </location>
</feature>
<evidence type="ECO:0000259" key="3">
    <source>
        <dbReference type="PROSITE" id="PS50076"/>
    </source>
</evidence>
<feature type="compositionally biased region" description="Polar residues" evidence="2">
    <location>
        <begin position="19"/>
        <end position="29"/>
    </location>
</feature>
<protein>
    <submittedName>
        <fullName evidence="4">Rhizoctonia solani AG1-IB WGS project CAOJ00000000 data, isolate 7/3/14, contig 07850</fullName>
    </submittedName>
</protein>
<dbReference type="SUPFAM" id="SSF46565">
    <property type="entry name" value="Chaperone J-domain"/>
    <property type="match status" value="1"/>
</dbReference>
<dbReference type="InterPro" id="IPR036869">
    <property type="entry name" value="J_dom_sf"/>
</dbReference>
<feature type="region of interest" description="Disordered" evidence="2">
    <location>
        <begin position="1"/>
        <end position="30"/>
    </location>
</feature>
<evidence type="ECO:0000256" key="1">
    <source>
        <dbReference type="SAM" id="Coils"/>
    </source>
</evidence>
<evidence type="ECO:0000256" key="2">
    <source>
        <dbReference type="SAM" id="MobiDB-lite"/>
    </source>
</evidence>
<dbReference type="HOGENOM" id="CLU_931208_0_0_1"/>
<dbReference type="PROSITE" id="PS50076">
    <property type="entry name" value="DNAJ_2"/>
    <property type="match status" value="1"/>
</dbReference>